<dbReference type="Gene3D" id="3.90.180.10">
    <property type="entry name" value="Medium-chain alcohol dehydrogenases, catalytic domain"/>
    <property type="match status" value="1"/>
</dbReference>
<keyword evidence="2" id="KW-0560">Oxidoreductase</keyword>
<dbReference type="InterPro" id="IPR020843">
    <property type="entry name" value="ER"/>
</dbReference>
<reference evidence="4 5" key="1">
    <citation type="submission" date="2024-03" db="EMBL/GenBank/DDBJ databases">
        <authorList>
            <person name="Brejova B."/>
        </authorList>
    </citation>
    <scope>NUCLEOTIDE SEQUENCE [LARGE SCALE GENOMIC DNA]</scope>
    <source>
        <strain evidence="4 5">CBS 14171</strain>
    </source>
</reference>
<dbReference type="PANTHER" id="PTHR48106:SF13">
    <property type="entry name" value="QUINONE OXIDOREDUCTASE-RELATED"/>
    <property type="match status" value="1"/>
</dbReference>
<dbReference type="InterPro" id="IPR002364">
    <property type="entry name" value="Quin_OxRdtase/zeta-crystal_CS"/>
</dbReference>
<keyword evidence="5" id="KW-1185">Reference proteome</keyword>
<dbReference type="InterPro" id="IPR013149">
    <property type="entry name" value="ADH-like_C"/>
</dbReference>
<gene>
    <name evidence="4" type="ORF">LODBEIA_P36810</name>
</gene>
<dbReference type="EMBL" id="OZ022408">
    <property type="protein sequence ID" value="CAK9439581.1"/>
    <property type="molecule type" value="Genomic_DNA"/>
</dbReference>
<dbReference type="SUPFAM" id="SSF50129">
    <property type="entry name" value="GroES-like"/>
    <property type="match status" value="1"/>
</dbReference>
<protein>
    <recommendedName>
        <fullName evidence="3">Enoyl reductase (ER) domain-containing protein</fullName>
    </recommendedName>
</protein>
<name>A0ABP0ZQ56_9ASCO</name>
<dbReference type="InterPro" id="IPR013154">
    <property type="entry name" value="ADH-like_N"/>
</dbReference>
<evidence type="ECO:0000313" key="4">
    <source>
        <dbReference type="EMBL" id="CAK9439581.1"/>
    </source>
</evidence>
<dbReference type="InterPro" id="IPR047618">
    <property type="entry name" value="QOR-like"/>
</dbReference>
<keyword evidence="1" id="KW-0521">NADP</keyword>
<dbReference type="Gene3D" id="3.40.50.720">
    <property type="entry name" value="NAD(P)-binding Rossmann-like Domain"/>
    <property type="match status" value="1"/>
</dbReference>
<dbReference type="Pfam" id="PF08240">
    <property type="entry name" value="ADH_N"/>
    <property type="match status" value="1"/>
</dbReference>
<dbReference type="InterPro" id="IPR036291">
    <property type="entry name" value="NAD(P)-bd_dom_sf"/>
</dbReference>
<evidence type="ECO:0000313" key="5">
    <source>
        <dbReference type="Proteomes" id="UP001497383"/>
    </source>
</evidence>
<dbReference type="Pfam" id="PF00107">
    <property type="entry name" value="ADH_zinc_N"/>
    <property type="match status" value="1"/>
</dbReference>
<dbReference type="GeneID" id="92208877"/>
<dbReference type="PROSITE" id="PS01162">
    <property type="entry name" value="QOR_ZETA_CRYSTAL"/>
    <property type="match status" value="1"/>
</dbReference>
<proteinExistence type="predicted"/>
<sequence length="344" mass="37027">MSTASTNTAELPKTQAVSSFTEVGDFDKITFDTNYPTPQITTPHDIIVKNAYSGINFIEAYFRKGIYPAQEKPYVFGREASGTVVAVGSSVTSLQVGDKIAYLAPQTFAQYTKITTDNFRYIILPADSSDADLKIYGSLFLQGLTALTLINEAYKVNQGDYVLVWAAAGGVGKILVQLISQIGAHVIAVASTRAKLEIAQGLGAQYVINSSTDDVVAKVDEITGGKGVAASFDSVGKDTFEASLGALALKGSFVSFGNASGPVTPFPLSRLSAKNTKLTRPTLMGYIATKEEWDHYSHQLLELVRSGKLKFDVSKTYDLKDYQLAAKDLESRATTGKLTLKIPE</sequence>
<evidence type="ECO:0000256" key="2">
    <source>
        <dbReference type="ARBA" id="ARBA00023002"/>
    </source>
</evidence>
<evidence type="ECO:0000256" key="1">
    <source>
        <dbReference type="ARBA" id="ARBA00022857"/>
    </source>
</evidence>
<dbReference type="Proteomes" id="UP001497383">
    <property type="component" value="Chromosome 4"/>
</dbReference>
<evidence type="ECO:0000259" key="3">
    <source>
        <dbReference type="SMART" id="SM00829"/>
    </source>
</evidence>
<dbReference type="SMART" id="SM00829">
    <property type="entry name" value="PKS_ER"/>
    <property type="match status" value="1"/>
</dbReference>
<feature type="domain" description="Enoyl reductase (ER)" evidence="3">
    <location>
        <begin position="24"/>
        <end position="340"/>
    </location>
</feature>
<dbReference type="InterPro" id="IPR011032">
    <property type="entry name" value="GroES-like_sf"/>
</dbReference>
<dbReference type="CDD" id="cd05286">
    <property type="entry name" value="QOR2"/>
    <property type="match status" value="1"/>
</dbReference>
<accession>A0ABP0ZQ56</accession>
<organism evidence="4 5">
    <name type="scientific">Lodderomyces beijingensis</name>
    <dbReference type="NCBI Taxonomy" id="1775926"/>
    <lineage>
        <taxon>Eukaryota</taxon>
        <taxon>Fungi</taxon>
        <taxon>Dikarya</taxon>
        <taxon>Ascomycota</taxon>
        <taxon>Saccharomycotina</taxon>
        <taxon>Pichiomycetes</taxon>
        <taxon>Debaryomycetaceae</taxon>
        <taxon>Candida/Lodderomyces clade</taxon>
        <taxon>Lodderomyces</taxon>
    </lineage>
</organism>
<dbReference type="RefSeq" id="XP_066830619.1">
    <property type="nucleotide sequence ID" value="XM_066973818.1"/>
</dbReference>
<dbReference type="PANTHER" id="PTHR48106">
    <property type="entry name" value="QUINONE OXIDOREDUCTASE PIG3-RELATED"/>
    <property type="match status" value="1"/>
</dbReference>
<dbReference type="SUPFAM" id="SSF51735">
    <property type="entry name" value="NAD(P)-binding Rossmann-fold domains"/>
    <property type="match status" value="1"/>
</dbReference>